<comment type="caution">
    <text evidence="2">The sequence shown here is derived from an EMBL/GenBank/DDBJ whole genome shotgun (WGS) entry which is preliminary data.</text>
</comment>
<sequence length="118" mass="13426">MRRTLVKISNAQNRKSRQHQLGDDKGTDVNRLLVEEATPETARPSEQKKLYPPSDADSRQNHLPCEEFKNETIGVESDADTNEDTDESKRFDDFWDILDALESIVGSKDQFDGKGKDD</sequence>
<evidence type="ECO:0000256" key="1">
    <source>
        <dbReference type="SAM" id="MobiDB-lite"/>
    </source>
</evidence>
<feature type="compositionally biased region" description="Acidic residues" evidence="1">
    <location>
        <begin position="77"/>
        <end position="86"/>
    </location>
</feature>
<feature type="region of interest" description="Disordered" evidence="1">
    <location>
        <begin position="1"/>
        <end position="89"/>
    </location>
</feature>
<protein>
    <submittedName>
        <fullName evidence="2">Uncharacterized protein</fullName>
    </submittedName>
</protein>
<dbReference type="Proteomes" id="UP000807504">
    <property type="component" value="Unassembled WGS sequence"/>
</dbReference>
<accession>A0A8T0EU90</accession>
<keyword evidence="3" id="KW-1185">Reference proteome</keyword>
<proteinExistence type="predicted"/>
<reference evidence="2" key="2">
    <citation type="submission" date="2020-06" db="EMBL/GenBank/DDBJ databases">
        <authorList>
            <person name="Sheffer M."/>
        </authorList>
    </citation>
    <scope>NUCLEOTIDE SEQUENCE</scope>
</reference>
<reference evidence="2" key="1">
    <citation type="journal article" date="2020" name="bioRxiv">
        <title>Chromosome-level reference genome of the European wasp spider Argiope bruennichi: a resource for studies on range expansion and evolutionary adaptation.</title>
        <authorList>
            <person name="Sheffer M.M."/>
            <person name="Hoppe A."/>
            <person name="Krehenwinkel H."/>
            <person name="Uhl G."/>
            <person name="Kuss A.W."/>
            <person name="Jensen L."/>
            <person name="Jensen C."/>
            <person name="Gillespie R.G."/>
            <person name="Hoff K.J."/>
            <person name="Prost S."/>
        </authorList>
    </citation>
    <scope>NUCLEOTIDE SEQUENCE</scope>
</reference>
<gene>
    <name evidence="2" type="ORF">HNY73_012178</name>
</gene>
<evidence type="ECO:0000313" key="2">
    <source>
        <dbReference type="EMBL" id="KAF8781823.1"/>
    </source>
</evidence>
<name>A0A8T0EU90_ARGBR</name>
<evidence type="ECO:0000313" key="3">
    <source>
        <dbReference type="Proteomes" id="UP000807504"/>
    </source>
</evidence>
<dbReference type="AlphaFoldDB" id="A0A8T0EU90"/>
<dbReference type="EMBL" id="JABXBU010001863">
    <property type="protein sequence ID" value="KAF8781823.1"/>
    <property type="molecule type" value="Genomic_DNA"/>
</dbReference>
<organism evidence="2 3">
    <name type="scientific">Argiope bruennichi</name>
    <name type="common">Wasp spider</name>
    <name type="synonym">Aranea bruennichi</name>
    <dbReference type="NCBI Taxonomy" id="94029"/>
    <lineage>
        <taxon>Eukaryota</taxon>
        <taxon>Metazoa</taxon>
        <taxon>Ecdysozoa</taxon>
        <taxon>Arthropoda</taxon>
        <taxon>Chelicerata</taxon>
        <taxon>Arachnida</taxon>
        <taxon>Araneae</taxon>
        <taxon>Araneomorphae</taxon>
        <taxon>Entelegynae</taxon>
        <taxon>Araneoidea</taxon>
        <taxon>Araneidae</taxon>
        <taxon>Argiope</taxon>
    </lineage>
</organism>
<feature type="compositionally biased region" description="Basic and acidic residues" evidence="1">
    <location>
        <begin position="56"/>
        <end position="70"/>
    </location>
</feature>